<sequence>MPPGISRKQFKAATTPSAEERVADRIRKYETISGILWLIIGAVQLALVWTAAAGVWNIINAIMRLRSVKSIYAGNPAIVPWYDSRRNWLIAFAIVNLVLGGVIGVFLVAFDWWMRDYVLRNRAVFEGSPSQSA</sequence>
<proteinExistence type="predicted"/>
<keyword evidence="1" id="KW-0472">Membrane</keyword>
<keyword evidence="1" id="KW-1133">Transmembrane helix</keyword>
<dbReference type="AlphaFoldDB" id="A0A223HWV2"/>
<evidence type="ECO:0000313" key="3">
    <source>
        <dbReference type="Proteomes" id="UP000214975"/>
    </source>
</evidence>
<feature type="transmembrane region" description="Helical" evidence="1">
    <location>
        <begin position="35"/>
        <end position="59"/>
    </location>
</feature>
<protein>
    <submittedName>
        <fullName evidence="2">Putative membrane protein</fullName>
    </submittedName>
</protein>
<organism evidence="2 3">
    <name type="scientific">Thermoanaerobacterium thermosaccharolyticum</name>
    <name type="common">Clostridium thermosaccharolyticum</name>
    <dbReference type="NCBI Taxonomy" id="1517"/>
    <lineage>
        <taxon>Bacteria</taxon>
        <taxon>Bacillati</taxon>
        <taxon>Bacillota</taxon>
        <taxon>Clostridia</taxon>
        <taxon>Thermoanaerobacterales</taxon>
        <taxon>Thermoanaerobacteraceae</taxon>
        <taxon>Thermoanaerobacterium</taxon>
    </lineage>
</organism>
<feature type="transmembrane region" description="Helical" evidence="1">
    <location>
        <begin position="88"/>
        <end position="113"/>
    </location>
</feature>
<keyword evidence="1" id="KW-0812">Transmembrane</keyword>
<dbReference type="EMBL" id="CP016893">
    <property type="protein sequence ID" value="AST56774.1"/>
    <property type="molecule type" value="Genomic_DNA"/>
</dbReference>
<accession>A0A223HWV2</accession>
<evidence type="ECO:0000256" key="1">
    <source>
        <dbReference type="SAM" id="Phobius"/>
    </source>
</evidence>
<reference evidence="2 3" key="1">
    <citation type="submission" date="2016-08" db="EMBL/GenBank/DDBJ databases">
        <title>A novel genetic cassette of butanologenic Thermoanaerobacterium thermosaccharolyticum that directly convert cellulose to butanol.</title>
        <authorList>
            <person name="Li T."/>
            <person name="He J."/>
        </authorList>
    </citation>
    <scope>NUCLEOTIDE SEQUENCE [LARGE SCALE GENOMIC DNA]</scope>
    <source>
        <strain evidence="2 3">TG57</strain>
    </source>
</reference>
<dbReference type="Proteomes" id="UP000214975">
    <property type="component" value="Chromosome"/>
</dbReference>
<gene>
    <name evidence="2" type="ORF">Thert_00598</name>
</gene>
<evidence type="ECO:0000313" key="2">
    <source>
        <dbReference type="EMBL" id="AST56774.1"/>
    </source>
</evidence>
<name>A0A223HWV2_THETR</name>